<reference evidence="1 2" key="1">
    <citation type="submission" date="2016-02" db="EMBL/GenBank/DDBJ databases">
        <title>Complete genome sequence of Geobacillus subterraneus KCTC 3922T.</title>
        <authorList>
            <person name="Lee D.-W."/>
            <person name="Lee Y.-J."/>
            <person name="Lee S.-J."/>
            <person name="Park G.-S."/>
            <person name="Lee S.-J."/>
            <person name="Shin J.-H."/>
        </authorList>
    </citation>
    <scope>NUCLEOTIDE SEQUENCE [LARGE SCALE GENOMIC DNA]</scope>
    <source>
        <strain evidence="1 2">KCTC 3922</strain>
    </source>
</reference>
<dbReference type="EMBL" id="CP014342">
    <property type="protein sequence ID" value="AMX83634.1"/>
    <property type="molecule type" value="Genomic_DNA"/>
</dbReference>
<keyword evidence="2" id="KW-1185">Reference proteome</keyword>
<dbReference type="PANTHER" id="PTHR33677">
    <property type="entry name" value="TRANSCRIPTIONAL REPRESSOR FRMR-RELATED"/>
    <property type="match status" value="1"/>
</dbReference>
<dbReference type="RefSeq" id="WP_063165925.1">
    <property type="nucleotide sequence ID" value="NZ_CP014342.1"/>
</dbReference>
<dbReference type="InterPro" id="IPR003735">
    <property type="entry name" value="Metal_Tscrpt_repr"/>
</dbReference>
<evidence type="ECO:0000313" key="2">
    <source>
        <dbReference type="Proteomes" id="UP000076226"/>
    </source>
</evidence>
<sequence>MTHPPQEEHAVHRTMVPRTKEEVENIMKRLKRIEGQVRGVQKMVEDNRYCIDILVQISAIQAALRQVGMQLLERHASHCVAKAIREGNGEQSLRELMDVIKHVSK</sequence>
<proteinExistence type="predicted"/>
<organism evidence="1 2">
    <name type="scientific">Geobacillus subterraneus</name>
    <dbReference type="NCBI Taxonomy" id="129338"/>
    <lineage>
        <taxon>Bacteria</taxon>
        <taxon>Bacillati</taxon>
        <taxon>Bacillota</taxon>
        <taxon>Bacilli</taxon>
        <taxon>Bacillales</taxon>
        <taxon>Anoxybacillaceae</taxon>
        <taxon>Geobacillus</taxon>
    </lineage>
</organism>
<dbReference type="PANTHER" id="PTHR33677:SF3">
    <property type="entry name" value="COPPER-SENSING TRANSCRIPTIONAL REPRESSOR RICR"/>
    <property type="match status" value="1"/>
</dbReference>
<accession>A0ABN4NG88</accession>
<gene>
    <name evidence="1" type="ORF">GS3922_08135</name>
</gene>
<evidence type="ECO:0000313" key="1">
    <source>
        <dbReference type="EMBL" id="AMX83634.1"/>
    </source>
</evidence>
<protein>
    <submittedName>
        <fullName evidence="1">Transcriptional regulator</fullName>
    </submittedName>
</protein>
<dbReference type="CDD" id="cd10157">
    <property type="entry name" value="BsCsoR-like_DUF156"/>
    <property type="match status" value="1"/>
</dbReference>
<dbReference type="Proteomes" id="UP000076226">
    <property type="component" value="Chromosome"/>
</dbReference>
<dbReference type="Pfam" id="PF02583">
    <property type="entry name" value="Trns_repr_metal"/>
    <property type="match status" value="1"/>
</dbReference>
<name>A0ABN4NG88_9BACL</name>
<dbReference type="Gene3D" id="1.20.58.1000">
    <property type="entry name" value="Metal-sensitive repressor, helix protomer"/>
    <property type="match status" value="1"/>
</dbReference>
<dbReference type="InterPro" id="IPR038390">
    <property type="entry name" value="Metal_Tscrpt_repr_sf"/>
</dbReference>